<reference evidence="2 3" key="1">
    <citation type="submission" date="2019-06" db="EMBL/GenBank/DDBJ databases">
        <title>Whole genome shotgun sequence of Glutamicibacter nicotianae NBRC 14234.</title>
        <authorList>
            <person name="Hosoyama A."/>
            <person name="Uohara A."/>
            <person name="Ohji S."/>
            <person name="Ichikawa N."/>
        </authorList>
    </citation>
    <scope>NUCLEOTIDE SEQUENCE [LARGE SCALE GENOMIC DNA]</scope>
    <source>
        <strain evidence="2 3">NBRC 14234</strain>
    </source>
</reference>
<accession>A0ABQ0RPK8</accession>
<dbReference type="EMBL" id="BJNE01000018">
    <property type="protein sequence ID" value="GEC13744.1"/>
    <property type="molecule type" value="Genomic_DNA"/>
</dbReference>
<evidence type="ECO:0000313" key="2">
    <source>
        <dbReference type="EMBL" id="GEC13744.1"/>
    </source>
</evidence>
<evidence type="ECO:0000313" key="3">
    <source>
        <dbReference type="Proteomes" id="UP000316242"/>
    </source>
</evidence>
<sequence length="55" mass="5881">MVLLFLAVTAINLPRVPQLTDYAVVGWAVGGVLLLAALILAFTNYRHHSKTSTSG</sequence>
<proteinExistence type="predicted"/>
<evidence type="ECO:0000256" key="1">
    <source>
        <dbReference type="SAM" id="Phobius"/>
    </source>
</evidence>
<comment type="caution">
    <text evidence="2">The sequence shown here is derived from an EMBL/GenBank/DDBJ whole genome shotgun (WGS) entry which is preliminary data.</text>
</comment>
<keyword evidence="1" id="KW-0472">Membrane</keyword>
<protein>
    <submittedName>
        <fullName evidence="2">Uncharacterized protein</fullName>
    </submittedName>
</protein>
<gene>
    <name evidence="2" type="ORF">ANI01nite_29470</name>
</gene>
<keyword evidence="1" id="KW-0812">Transmembrane</keyword>
<feature type="transmembrane region" description="Helical" evidence="1">
    <location>
        <begin position="24"/>
        <end position="45"/>
    </location>
</feature>
<keyword evidence="3" id="KW-1185">Reference proteome</keyword>
<keyword evidence="1" id="KW-1133">Transmembrane helix</keyword>
<organism evidence="2 3">
    <name type="scientific">Glutamicibacter nicotianae</name>
    <name type="common">Arthrobacter nicotianae</name>
    <dbReference type="NCBI Taxonomy" id="37929"/>
    <lineage>
        <taxon>Bacteria</taxon>
        <taxon>Bacillati</taxon>
        <taxon>Actinomycetota</taxon>
        <taxon>Actinomycetes</taxon>
        <taxon>Micrococcales</taxon>
        <taxon>Micrococcaceae</taxon>
        <taxon>Glutamicibacter</taxon>
    </lineage>
</organism>
<dbReference type="Proteomes" id="UP000316242">
    <property type="component" value="Unassembled WGS sequence"/>
</dbReference>
<name>A0ABQ0RPK8_GLUNI</name>